<comment type="caution">
    <text evidence="1">The sequence shown here is derived from an EMBL/GenBank/DDBJ whole genome shotgun (WGS) entry which is preliminary data.</text>
</comment>
<name>A0A644XK32_9ZZZZ</name>
<dbReference type="Gene3D" id="3.30.300.20">
    <property type="match status" value="1"/>
</dbReference>
<gene>
    <name evidence="1" type="ORF">SDC9_62931</name>
</gene>
<dbReference type="EMBL" id="VSSQ01002633">
    <property type="protein sequence ID" value="MPM16550.1"/>
    <property type="molecule type" value="Genomic_DNA"/>
</dbReference>
<dbReference type="AlphaFoldDB" id="A0A644XK32"/>
<accession>A0A644XK32</accession>
<dbReference type="SUPFAM" id="SSF82784">
    <property type="entry name" value="OsmC-like"/>
    <property type="match status" value="1"/>
</dbReference>
<protein>
    <recommendedName>
        <fullName evidence="2">OsmC-like protein</fullName>
    </recommendedName>
</protein>
<proteinExistence type="predicted"/>
<reference evidence="1" key="1">
    <citation type="submission" date="2019-08" db="EMBL/GenBank/DDBJ databases">
        <authorList>
            <person name="Kucharzyk K."/>
            <person name="Murdoch R.W."/>
            <person name="Higgins S."/>
            <person name="Loffler F."/>
        </authorList>
    </citation>
    <scope>NUCLEOTIDE SEQUENCE</scope>
</reference>
<organism evidence="1">
    <name type="scientific">bioreactor metagenome</name>
    <dbReference type="NCBI Taxonomy" id="1076179"/>
    <lineage>
        <taxon>unclassified sequences</taxon>
        <taxon>metagenomes</taxon>
        <taxon>ecological metagenomes</taxon>
    </lineage>
</organism>
<evidence type="ECO:0000313" key="1">
    <source>
        <dbReference type="EMBL" id="MPM16550.1"/>
    </source>
</evidence>
<sequence length="84" mass="9306">MLTIMGLGAETHGYSIDGAVASVEKIMGTEPRRIVKIRINIDFPDFAYTEKHKKIIKAAAASCPVAQSLHPDLEQEIFFNFGKK</sequence>
<dbReference type="InterPro" id="IPR036102">
    <property type="entry name" value="OsmC/Ohrsf"/>
</dbReference>
<dbReference type="InterPro" id="IPR015946">
    <property type="entry name" value="KH_dom-like_a/b"/>
</dbReference>
<evidence type="ECO:0008006" key="2">
    <source>
        <dbReference type="Google" id="ProtNLM"/>
    </source>
</evidence>